<sequence length="99" mass="11032">MTNDPIHKRLAEFVEKKITGGTFIGISNDKEVFLSFEGLEIEDEMMAKTLVKGEFGDEITTIATIVSISMEEVTRMVDGLNKVLKETEEKSTLLDIGSF</sequence>
<accession>A0A0F9M5B7</accession>
<reference evidence="1" key="1">
    <citation type="journal article" date="2015" name="Nature">
        <title>Complex archaea that bridge the gap between prokaryotes and eukaryotes.</title>
        <authorList>
            <person name="Spang A."/>
            <person name="Saw J.H."/>
            <person name="Jorgensen S.L."/>
            <person name="Zaremba-Niedzwiedzka K."/>
            <person name="Martijn J."/>
            <person name="Lind A.E."/>
            <person name="van Eijk R."/>
            <person name="Schleper C."/>
            <person name="Guy L."/>
            <person name="Ettema T.J."/>
        </authorList>
    </citation>
    <scope>NUCLEOTIDE SEQUENCE</scope>
</reference>
<dbReference type="AlphaFoldDB" id="A0A0F9M5B7"/>
<dbReference type="EMBL" id="LAZR01005326">
    <property type="protein sequence ID" value="KKN00859.1"/>
    <property type="molecule type" value="Genomic_DNA"/>
</dbReference>
<gene>
    <name evidence="1" type="ORF">LCGC14_1133570</name>
</gene>
<organism evidence="1">
    <name type="scientific">marine sediment metagenome</name>
    <dbReference type="NCBI Taxonomy" id="412755"/>
    <lineage>
        <taxon>unclassified sequences</taxon>
        <taxon>metagenomes</taxon>
        <taxon>ecological metagenomes</taxon>
    </lineage>
</organism>
<proteinExistence type="predicted"/>
<name>A0A0F9M5B7_9ZZZZ</name>
<protein>
    <submittedName>
        <fullName evidence="1">Uncharacterized protein</fullName>
    </submittedName>
</protein>
<evidence type="ECO:0000313" key="1">
    <source>
        <dbReference type="EMBL" id="KKN00859.1"/>
    </source>
</evidence>
<comment type="caution">
    <text evidence="1">The sequence shown here is derived from an EMBL/GenBank/DDBJ whole genome shotgun (WGS) entry which is preliminary data.</text>
</comment>